<protein>
    <recommendedName>
        <fullName evidence="5">Protein TonB</fullName>
    </recommendedName>
</protein>
<dbReference type="EMBL" id="LSNE01000005">
    <property type="protein sequence ID" value="KXI29182.1"/>
    <property type="molecule type" value="Genomic_DNA"/>
</dbReference>
<dbReference type="NCBIfam" id="TIGR01352">
    <property type="entry name" value="tonB_Cterm"/>
    <property type="match status" value="1"/>
</dbReference>
<keyword evidence="5" id="KW-0735">Signal-anchor</keyword>
<evidence type="ECO:0000256" key="5">
    <source>
        <dbReference type="RuleBase" id="RU362123"/>
    </source>
</evidence>
<evidence type="ECO:0000313" key="8">
    <source>
        <dbReference type="Proteomes" id="UP000070299"/>
    </source>
</evidence>
<keyword evidence="8" id="KW-1185">Reference proteome</keyword>
<keyword evidence="4 5" id="KW-0472">Membrane</keyword>
<dbReference type="InterPro" id="IPR006260">
    <property type="entry name" value="TonB/TolA_C"/>
</dbReference>
<dbReference type="AlphaFoldDB" id="A0A136A1R9"/>
<dbReference type="GO" id="GO:0030288">
    <property type="term" value="C:outer membrane-bounded periplasmic space"/>
    <property type="evidence" value="ECO:0007669"/>
    <property type="project" value="InterPro"/>
</dbReference>
<dbReference type="Pfam" id="PF03544">
    <property type="entry name" value="TonB_C"/>
    <property type="match status" value="1"/>
</dbReference>
<dbReference type="RefSeq" id="WP_068376296.1">
    <property type="nucleotide sequence ID" value="NZ_LSNE01000005.1"/>
</dbReference>
<proteinExistence type="inferred from homology"/>
<dbReference type="SUPFAM" id="SSF74653">
    <property type="entry name" value="TolA/TonB C-terminal domain"/>
    <property type="match status" value="1"/>
</dbReference>
<dbReference type="InterPro" id="IPR008756">
    <property type="entry name" value="Peptidase_M56"/>
</dbReference>
<feature type="transmembrane region" description="Helical" evidence="5">
    <location>
        <begin position="36"/>
        <end position="56"/>
    </location>
</feature>
<evidence type="ECO:0000259" key="6">
    <source>
        <dbReference type="PROSITE" id="PS52015"/>
    </source>
</evidence>
<evidence type="ECO:0000256" key="3">
    <source>
        <dbReference type="ARBA" id="ARBA00022989"/>
    </source>
</evidence>
<dbReference type="Proteomes" id="UP000070299">
    <property type="component" value="Unassembled WGS sequence"/>
</dbReference>
<dbReference type="PRINTS" id="PR01374">
    <property type="entry name" value="TONBPROTEIN"/>
</dbReference>
<dbReference type="GO" id="GO:0005886">
    <property type="term" value="C:plasma membrane"/>
    <property type="evidence" value="ECO:0007669"/>
    <property type="project" value="UniProtKB-SubCell"/>
</dbReference>
<evidence type="ECO:0000256" key="1">
    <source>
        <dbReference type="ARBA" id="ARBA00004167"/>
    </source>
</evidence>
<dbReference type="PANTHER" id="PTHR34978:SF3">
    <property type="entry name" value="SLR0241 PROTEIN"/>
    <property type="match status" value="1"/>
</dbReference>
<dbReference type="OrthoDB" id="1628901at2"/>
<keyword evidence="5" id="KW-1003">Cell membrane</keyword>
<keyword evidence="3 5" id="KW-1133">Transmembrane helix</keyword>
<accession>A0A136A1R9</accession>
<keyword evidence="5" id="KW-0997">Cell inner membrane</keyword>
<gene>
    <name evidence="7" type="ORF">AX660_13615</name>
</gene>
<dbReference type="InterPro" id="IPR052173">
    <property type="entry name" value="Beta-lactam_resp_regulator"/>
</dbReference>
<dbReference type="InterPro" id="IPR037682">
    <property type="entry name" value="TonB_C"/>
</dbReference>
<dbReference type="CDD" id="cd07341">
    <property type="entry name" value="M56_BlaR1_MecR1_like"/>
    <property type="match status" value="1"/>
</dbReference>
<comment type="subcellular location">
    <subcellularLocation>
        <location evidence="5">Cell inner membrane</location>
        <topology evidence="5">Single-pass membrane protein</topology>
        <orientation evidence="5">Periplasmic side</orientation>
    </subcellularLocation>
    <subcellularLocation>
        <location evidence="1">Membrane</location>
        <topology evidence="1">Single-pass membrane protein</topology>
    </subcellularLocation>
</comment>
<feature type="transmembrane region" description="Helical" evidence="5">
    <location>
        <begin position="179"/>
        <end position="201"/>
    </location>
</feature>
<comment type="caution">
    <text evidence="7">The sequence shown here is derived from an EMBL/GenBank/DDBJ whole genome shotgun (WGS) entry which is preliminary data.</text>
</comment>
<name>A0A136A1R9_9ALTE</name>
<evidence type="ECO:0000313" key="7">
    <source>
        <dbReference type="EMBL" id="KXI29182.1"/>
    </source>
</evidence>
<comment type="function">
    <text evidence="5">Interacts with outer membrane receptor proteins that carry out high-affinity binding and energy dependent uptake into the periplasmic space of specific substrates. It could act to transduce energy from the cytoplasmic membrane to specific energy-requiring processes in the outer membrane, resulting in the release into the periplasm of ligands bound by these outer membrane proteins.</text>
</comment>
<dbReference type="InterPro" id="IPR003538">
    <property type="entry name" value="TonB"/>
</dbReference>
<comment type="caution">
    <text evidence="5">Lacks conserved residue(s) required for the propagation of feature annotation.</text>
</comment>
<sequence>MANWILTQQIVLSISLILLLVSEKLALKQLGTRRFYHLWWLLPLALLVNNLPHNFVQFTDPNIYQYLVKFEQGTQSFASLINWQFIWLSGVVVVILGAVYSQWKISSFTQSEFDRSQLALSMPDGLRVVEISQCHSPLLLGLLRPTLVLPTGFQQQFSPLQQQLILQHELVHYHRADNLFNALAVIFVAVFWFNPLVWLAYPAFRRSQELACDHTVLVNKNKNEKIAYSKALLLCLAHPNQTFSLYSQYGAKHAMLNRIEAIKHNPPSKTRSTLLTLILSVSLLSGITLANQQTPTVNTNKVNEASPVLRIEPKYPIAAAQQNIEGSVLLQFDINQDGSTANIKVIKAEPEHTFDKVAITALEQWRYKPQIIGGQPQLQANLLVQLDFRMDEHSSQIKPLIEGIKVLN</sequence>
<dbReference type="GO" id="GO:0055085">
    <property type="term" value="P:transmembrane transport"/>
    <property type="evidence" value="ECO:0007669"/>
    <property type="project" value="InterPro"/>
</dbReference>
<evidence type="ECO:0000256" key="4">
    <source>
        <dbReference type="ARBA" id="ARBA00023136"/>
    </source>
</evidence>
<dbReference type="Gene3D" id="3.30.1150.10">
    <property type="match status" value="1"/>
</dbReference>
<evidence type="ECO:0000256" key="2">
    <source>
        <dbReference type="ARBA" id="ARBA00022692"/>
    </source>
</evidence>
<dbReference type="GO" id="GO:0031992">
    <property type="term" value="F:energy transducer activity"/>
    <property type="evidence" value="ECO:0007669"/>
    <property type="project" value="InterPro"/>
</dbReference>
<reference evidence="8" key="1">
    <citation type="submission" date="2016-02" db="EMBL/GenBank/DDBJ databases">
        <authorList>
            <person name="Schultz-Johansen M."/>
            <person name="Glaring M.A."/>
            <person name="Bech P.K."/>
            <person name="Stougaard P."/>
        </authorList>
    </citation>
    <scope>NUCLEOTIDE SEQUENCE [LARGE SCALE GENOMIC DNA]</scope>
    <source>
        <strain evidence="8">S66</strain>
    </source>
</reference>
<dbReference type="STRING" id="1799789.AX660_13615"/>
<organism evidence="7 8">
    <name type="scientific">Paraglaciecola hydrolytica</name>
    <dbReference type="NCBI Taxonomy" id="1799789"/>
    <lineage>
        <taxon>Bacteria</taxon>
        <taxon>Pseudomonadati</taxon>
        <taxon>Pseudomonadota</taxon>
        <taxon>Gammaproteobacteria</taxon>
        <taxon>Alteromonadales</taxon>
        <taxon>Alteromonadaceae</taxon>
        <taxon>Paraglaciecola</taxon>
    </lineage>
</organism>
<dbReference type="PROSITE" id="PS52015">
    <property type="entry name" value="TONB_CTD"/>
    <property type="match status" value="1"/>
</dbReference>
<keyword evidence="5" id="KW-0653">Protein transport</keyword>
<dbReference type="PANTHER" id="PTHR34978">
    <property type="entry name" value="POSSIBLE SENSOR-TRANSDUCER PROTEIN BLAR"/>
    <property type="match status" value="1"/>
</dbReference>
<feature type="domain" description="TonB C-terminal" evidence="6">
    <location>
        <begin position="300"/>
        <end position="397"/>
    </location>
</feature>
<comment type="similarity">
    <text evidence="5">Belongs to the TonB family.</text>
</comment>
<dbReference type="Pfam" id="PF05569">
    <property type="entry name" value="Peptidase_M56"/>
    <property type="match status" value="1"/>
</dbReference>
<dbReference type="GO" id="GO:0015031">
    <property type="term" value="P:protein transport"/>
    <property type="evidence" value="ECO:0007669"/>
    <property type="project" value="UniProtKB-UniRule"/>
</dbReference>
<feature type="transmembrane region" description="Helical" evidence="5">
    <location>
        <begin position="77"/>
        <end position="100"/>
    </location>
</feature>
<dbReference type="GO" id="GO:0015891">
    <property type="term" value="P:siderophore transport"/>
    <property type="evidence" value="ECO:0007669"/>
    <property type="project" value="InterPro"/>
</dbReference>
<keyword evidence="5" id="KW-0813">Transport</keyword>
<keyword evidence="2 5" id="KW-0812">Transmembrane</keyword>